<proteinExistence type="inferred from homology"/>
<dbReference type="RefSeq" id="WP_013182046.1">
    <property type="nucleotide sequence ID" value="NC_014225.1"/>
</dbReference>
<dbReference type="NCBIfam" id="NF002073">
    <property type="entry name" value="PRK00913.1-2"/>
    <property type="match status" value="1"/>
</dbReference>
<dbReference type="Pfam" id="PF00883">
    <property type="entry name" value="Peptidase_M17"/>
    <property type="match status" value="1"/>
</dbReference>
<comment type="similarity">
    <text evidence="3 9">Belongs to the peptidase M17 family.</text>
</comment>
<dbReference type="CDD" id="cd00433">
    <property type="entry name" value="Peptidase_M17"/>
    <property type="match status" value="1"/>
</dbReference>
<evidence type="ECO:0000313" key="11">
    <source>
        <dbReference type="EMBL" id="ADI38332.1"/>
    </source>
</evidence>
<dbReference type="Proteomes" id="UP000001505">
    <property type="component" value="Chromosome"/>
</dbReference>
<dbReference type="InterPro" id="IPR000819">
    <property type="entry name" value="Peptidase_M17_C"/>
</dbReference>
<dbReference type="eggNOG" id="COG0260">
    <property type="taxonomic scope" value="Bacteria"/>
</dbReference>
<feature type="domain" description="Cytosol aminopeptidase" evidence="10">
    <location>
        <begin position="336"/>
        <end position="343"/>
    </location>
</feature>
<dbReference type="GO" id="GO:0030145">
    <property type="term" value="F:manganese ion binding"/>
    <property type="evidence" value="ECO:0007669"/>
    <property type="project" value="UniProtKB-UniRule"/>
</dbReference>
<keyword evidence="8 9" id="KW-0464">Manganese</keyword>
<keyword evidence="9" id="KW-0963">Cytoplasm</keyword>
<dbReference type="EC" id="3.4.11.1" evidence="9"/>
<dbReference type="InterPro" id="IPR011356">
    <property type="entry name" value="Leucine_aapep/pepB"/>
</dbReference>
<dbReference type="PRINTS" id="PR00481">
    <property type="entry name" value="LAMNOPPTDASE"/>
</dbReference>
<feature type="active site" evidence="9">
    <location>
        <position position="268"/>
    </location>
</feature>
<dbReference type="EC" id="3.4.11.10" evidence="9"/>
<dbReference type="GO" id="GO:0006508">
    <property type="term" value="P:proteolysis"/>
    <property type="evidence" value="ECO:0007669"/>
    <property type="project" value="UniProtKB-KW"/>
</dbReference>
<dbReference type="NCBIfam" id="NF002083">
    <property type="entry name" value="PRK00913.3-5"/>
    <property type="match status" value="1"/>
</dbReference>
<organism evidence="11 12">
    <name type="scientific">Waddlia chondrophila (strain ATCC VR-1470 / WSU 86-1044)</name>
    <dbReference type="NCBI Taxonomy" id="716544"/>
    <lineage>
        <taxon>Bacteria</taxon>
        <taxon>Pseudomonadati</taxon>
        <taxon>Chlamydiota</taxon>
        <taxon>Chlamydiia</taxon>
        <taxon>Parachlamydiales</taxon>
        <taxon>Waddliaceae</taxon>
        <taxon>Waddlia</taxon>
    </lineage>
</organism>
<feature type="binding site" evidence="9">
    <location>
        <position position="340"/>
    </location>
    <ligand>
        <name>Mn(2+)</name>
        <dbReference type="ChEBI" id="CHEBI:29035"/>
        <label>1</label>
    </ligand>
</feature>
<sequence length="488" mass="52506">MKFSTVASLDKRTKSDLLVIPFYQNKNPEPAAKIAALDSEIQAALSSGDFSAKEAEVLVTYPASSTDKRIALLGLGKKDQVSTETFRRAFGAVIKAALSRKACLLNVILPDEMSDDTLHGIAEGLFLANYAYDELKEKGEENVKLVDQCTLIGGKASDLKKVKKIGLIAEGVYLARNLINGNADEINPQKLADVAKEIAKKHAAMKATVFDKKRIEKEKMGLLLAVNRGSSVDPALIILEYAGNPRSKDKTVIVGKGITYDTGGLNLKPTGSMETMKSDMSGAAVVLGIMQAVASVGLKKNITMVIPSTENSIGAKSYKPGDVYTSYSGKTVEIGNTDAEGRLVLADALAYAVDKLKPSRMIDFATLTGAMVIALGEVTTGMMSNDDSLASALTEAGLTTYERVWRLPLYEEYKKALKSDFADIKNVGGRAGGSITAAMFLREFVKDVPWVHFDIAGTAFLSKQGPYHPKNGTGIGVRLMMEFLENHL</sequence>
<evidence type="ECO:0000256" key="2">
    <source>
        <dbReference type="ARBA" id="ARBA00000967"/>
    </source>
</evidence>
<dbReference type="Gene3D" id="3.40.630.10">
    <property type="entry name" value="Zn peptidases"/>
    <property type="match status" value="1"/>
</dbReference>
<dbReference type="EMBL" id="CP001928">
    <property type="protein sequence ID" value="ADI38332.1"/>
    <property type="molecule type" value="Genomic_DNA"/>
</dbReference>
<gene>
    <name evidence="9 11" type="primary">pepA</name>
    <name evidence="11" type="ordered locus">wcw_0972</name>
</gene>
<dbReference type="Gene3D" id="3.40.220.10">
    <property type="entry name" value="Leucine Aminopeptidase, subunit E, domain 1"/>
    <property type="match status" value="1"/>
</dbReference>
<dbReference type="OrthoDB" id="9809354at2"/>
<feature type="binding site" evidence="9">
    <location>
        <position position="340"/>
    </location>
    <ligand>
        <name>Mn(2+)</name>
        <dbReference type="ChEBI" id="CHEBI:29035"/>
        <label>2</label>
    </ligand>
</feature>
<dbReference type="Pfam" id="PF02789">
    <property type="entry name" value="Peptidase_M17_N"/>
    <property type="match status" value="1"/>
</dbReference>
<dbReference type="HAMAP" id="MF_00181">
    <property type="entry name" value="Cytosol_peptidase_M17"/>
    <property type="match status" value="1"/>
</dbReference>
<dbReference type="InterPro" id="IPR023042">
    <property type="entry name" value="Peptidase_M17_leu_NH2_pept"/>
</dbReference>
<accession>D6YW21</accession>
<dbReference type="SUPFAM" id="SSF53187">
    <property type="entry name" value="Zn-dependent exopeptidases"/>
    <property type="match status" value="1"/>
</dbReference>
<dbReference type="NCBIfam" id="NF002074">
    <property type="entry name" value="PRK00913.1-4"/>
    <property type="match status" value="1"/>
</dbReference>
<evidence type="ECO:0000256" key="9">
    <source>
        <dbReference type="HAMAP-Rule" id="MF_00181"/>
    </source>
</evidence>
<dbReference type="KEGG" id="wch:wcw_0972"/>
<comment type="subcellular location">
    <subcellularLocation>
        <location evidence="9">Cytoplasm</location>
    </subcellularLocation>
</comment>
<feature type="binding site" evidence="9">
    <location>
        <position position="279"/>
    </location>
    <ligand>
        <name>Mn(2+)</name>
        <dbReference type="ChEBI" id="CHEBI:29035"/>
        <label>2</label>
    </ligand>
</feature>
<evidence type="ECO:0000256" key="1">
    <source>
        <dbReference type="ARBA" id="ARBA00000135"/>
    </source>
</evidence>
<feature type="active site" evidence="9">
    <location>
        <position position="342"/>
    </location>
</feature>
<comment type="catalytic activity">
    <reaction evidence="1 9">
        <text>Release of an N-terminal amino acid, Xaa-|-Yaa-, in which Xaa is preferably Leu, but may be other amino acids including Pro although not Arg or Lys, and Yaa may be Pro. Amino acid amides and methyl esters are also readily hydrolyzed, but rates on arylamides are exceedingly low.</text>
        <dbReference type="EC" id="3.4.11.1"/>
    </reaction>
</comment>
<comment type="catalytic activity">
    <reaction evidence="2 9">
        <text>Release of an N-terminal amino acid, preferentially leucine, but not glutamic or aspartic acids.</text>
        <dbReference type="EC" id="3.4.11.10"/>
    </reaction>
</comment>
<reference evidence="11 12" key="1">
    <citation type="journal article" date="2010" name="PLoS ONE">
        <title>The Waddlia genome: a window into chlamydial biology.</title>
        <authorList>
            <person name="Bertelli C."/>
            <person name="Collyn F."/>
            <person name="Croxatto A."/>
            <person name="Ruckert C."/>
            <person name="Polkinghorne A."/>
            <person name="Kebbi-Beghdadi C."/>
            <person name="Goesmann A."/>
            <person name="Vaughan L."/>
            <person name="Greub G."/>
        </authorList>
    </citation>
    <scope>NUCLEOTIDE SEQUENCE [LARGE SCALE GENOMIC DNA]</scope>
    <source>
        <strain evidence="12">ATCC VR-1470 / WSU 86-1044</strain>
    </source>
</reference>
<evidence type="ECO:0000313" key="12">
    <source>
        <dbReference type="Proteomes" id="UP000001505"/>
    </source>
</evidence>
<evidence type="ECO:0000259" key="10">
    <source>
        <dbReference type="PROSITE" id="PS00631"/>
    </source>
</evidence>
<comment type="function">
    <text evidence="9">Presumably involved in the processing and regular turnover of intracellular proteins. Catalyzes the removal of unsubstituted N-terminal amino acids from various peptides.</text>
</comment>
<evidence type="ECO:0000256" key="6">
    <source>
        <dbReference type="ARBA" id="ARBA00022723"/>
    </source>
</evidence>
<dbReference type="InterPro" id="IPR043472">
    <property type="entry name" value="Macro_dom-like"/>
</dbReference>
<keyword evidence="4 9" id="KW-0031">Aminopeptidase</keyword>
<dbReference type="InterPro" id="IPR008283">
    <property type="entry name" value="Peptidase_M17_N"/>
</dbReference>
<keyword evidence="6 9" id="KW-0479">Metal-binding</keyword>
<dbReference type="AlphaFoldDB" id="D6YW21"/>
<evidence type="ECO:0000256" key="7">
    <source>
        <dbReference type="ARBA" id="ARBA00022801"/>
    </source>
</evidence>
<feature type="binding site" evidence="9">
    <location>
        <position position="338"/>
    </location>
    <ligand>
        <name>Mn(2+)</name>
        <dbReference type="ChEBI" id="CHEBI:29035"/>
        <label>1</label>
    </ligand>
</feature>
<keyword evidence="12" id="KW-1185">Reference proteome</keyword>
<dbReference type="PROSITE" id="PS00631">
    <property type="entry name" value="CYTOSOL_AP"/>
    <property type="match status" value="1"/>
</dbReference>
<keyword evidence="5 9" id="KW-0645">Protease</keyword>
<name>D6YW21_WADCW</name>
<dbReference type="STRING" id="716544.wcw_0972"/>
<dbReference type="PANTHER" id="PTHR11963">
    <property type="entry name" value="LEUCINE AMINOPEPTIDASE-RELATED"/>
    <property type="match status" value="1"/>
</dbReference>
<evidence type="ECO:0000256" key="8">
    <source>
        <dbReference type="ARBA" id="ARBA00023211"/>
    </source>
</evidence>
<dbReference type="GO" id="GO:0005737">
    <property type="term" value="C:cytoplasm"/>
    <property type="evidence" value="ECO:0007669"/>
    <property type="project" value="UniProtKB-SubCell"/>
</dbReference>
<protein>
    <recommendedName>
        <fullName evidence="9">Probable cytosol aminopeptidase</fullName>
        <ecNumber evidence="9">3.4.11.1</ecNumber>
    </recommendedName>
    <alternativeName>
        <fullName evidence="9">Leucine aminopeptidase</fullName>
        <shortName evidence="9">LAP</shortName>
        <ecNumber evidence="9">3.4.11.10</ecNumber>
    </alternativeName>
    <alternativeName>
        <fullName evidence="9">Leucyl aminopeptidase</fullName>
    </alternativeName>
</protein>
<feature type="binding site" evidence="9">
    <location>
        <position position="261"/>
    </location>
    <ligand>
        <name>Mn(2+)</name>
        <dbReference type="ChEBI" id="CHEBI:29035"/>
        <label>2</label>
    </ligand>
</feature>
<dbReference type="PANTHER" id="PTHR11963:SF23">
    <property type="entry name" value="CYTOSOL AMINOPEPTIDASE"/>
    <property type="match status" value="1"/>
</dbReference>
<evidence type="ECO:0000256" key="4">
    <source>
        <dbReference type="ARBA" id="ARBA00022438"/>
    </source>
</evidence>
<comment type="cofactor">
    <cofactor evidence="9">
        <name>Mn(2+)</name>
        <dbReference type="ChEBI" id="CHEBI:29035"/>
    </cofactor>
    <text evidence="9">Binds 2 manganese ions per subunit.</text>
</comment>
<feature type="binding site" evidence="9">
    <location>
        <position position="261"/>
    </location>
    <ligand>
        <name>Mn(2+)</name>
        <dbReference type="ChEBI" id="CHEBI:29035"/>
        <label>1</label>
    </ligand>
</feature>
<dbReference type="GO" id="GO:0070006">
    <property type="term" value="F:metalloaminopeptidase activity"/>
    <property type="evidence" value="ECO:0007669"/>
    <property type="project" value="InterPro"/>
</dbReference>
<dbReference type="SUPFAM" id="SSF52949">
    <property type="entry name" value="Macro domain-like"/>
    <property type="match status" value="1"/>
</dbReference>
<feature type="binding site" evidence="9">
    <location>
        <position position="256"/>
    </location>
    <ligand>
        <name>Mn(2+)</name>
        <dbReference type="ChEBI" id="CHEBI:29035"/>
        <label>2</label>
    </ligand>
</feature>
<dbReference type="HOGENOM" id="CLU_013734_2_2_0"/>
<keyword evidence="7 9" id="KW-0378">Hydrolase</keyword>
<evidence type="ECO:0000256" key="5">
    <source>
        <dbReference type="ARBA" id="ARBA00022670"/>
    </source>
</evidence>
<evidence type="ECO:0000256" key="3">
    <source>
        <dbReference type="ARBA" id="ARBA00009528"/>
    </source>
</evidence>